<comment type="caution">
    <text evidence="1">The sequence shown here is derived from an EMBL/GenBank/DDBJ whole genome shotgun (WGS) entry which is preliminary data.</text>
</comment>
<proteinExistence type="predicted"/>
<protein>
    <submittedName>
        <fullName evidence="1">Uncharacterized protein</fullName>
    </submittedName>
</protein>
<dbReference type="EMBL" id="CM055110">
    <property type="protein sequence ID" value="KAJ7522042.1"/>
    <property type="molecule type" value="Genomic_DNA"/>
</dbReference>
<name>A0ACC2AWY2_DIPCM</name>
<keyword evidence="2" id="KW-1185">Reference proteome</keyword>
<evidence type="ECO:0000313" key="1">
    <source>
        <dbReference type="EMBL" id="KAJ7522042.1"/>
    </source>
</evidence>
<sequence>MDFELRAAKEKWEREQREKKERARARLERERKAKDEAARLREALETSQRVRRIEAAEASLAAQQQEEEDVQLGDGIRFNRLLKVIPISGDGDKIRLPGSAFDALTSQNALDKGPMFFEVSAIPHHAPDGKTTSSNHVTHAGVLEFTAMEGFVELPPHVLINHGLSKGVVSGNIQARIRYVRLPKGLYVKFQAEDLDFCELINQKAVLETTLRQHATLSQGDLLVVSHGGQEYRLHVLEVKPASSVSVLETDIEVDVVGPSGDGTRSTGRLPLNIGKPEGGIVEEGKYVYFKFNIDGQLSKAAGAGEVDILIHLTSEDDGADADLYVSDHSILFPTQHQHHWASHNKGKKIVSLTGPGKNVEAGTYSIGVHGFKGLTKFAVLVEVTAHVEQRSQGQKLGSARSVQERGQQVQTDVAVCANCKQLVPSRTLSLHEAYCIRHNTVCSHPDCGIVLRKEEMNNHVHCERCGQAFGREELEKHMVVSHRPLQCACGAELPMEEMVTHRATVCPLRKITCKFCGDEVQAGGASENLRDRLRGLTQHESSCGSRTDACNLCGRSVMLKEMELHRAAAHGPASNPMKEMKASNPNPNLAMKEVPELNHSSAVISDGKTLMCPICSREFGGVNSEQEVSFHMDHDHFLSMEIEDVQKSDSTPAIRSDTFRQTLSVSCPICGMAVHSERDLNSHIDLVH</sequence>
<evidence type="ECO:0000313" key="2">
    <source>
        <dbReference type="Proteomes" id="UP001162992"/>
    </source>
</evidence>
<organism evidence="1 2">
    <name type="scientific">Diphasiastrum complanatum</name>
    <name type="common">Issler's clubmoss</name>
    <name type="synonym">Lycopodium complanatum</name>
    <dbReference type="NCBI Taxonomy" id="34168"/>
    <lineage>
        <taxon>Eukaryota</taxon>
        <taxon>Viridiplantae</taxon>
        <taxon>Streptophyta</taxon>
        <taxon>Embryophyta</taxon>
        <taxon>Tracheophyta</taxon>
        <taxon>Lycopodiopsida</taxon>
        <taxon>Lycopodiales</taxon>
        <taxon>Lycopodiaceae</taxon>
        <taxon>Lycopodioideae</taxon>
        <taxon>Diphasiastrum</taxon>
    </lineage>
</organism>
<reference evidence="2" key="1">
    <citation type="journal article" date="2024" name="Proc. Natl. Acad. Sci. U.S.A.">
        <title>Extraordinary preservation of gene collinearity over three hundred million years revealed in homosporous lycophytes.</title>
        <authorList>
            <person name="Li C."/>
            <person name="Wickell D."/>
            <person name="Kuo L.Y."/>
            <person name="Chen X."/>
            <person name="Nie B."/>
            <person name="Liao X."/>
            <person name="Peng D."/>
            <person name="Ji J."/>
            <person name="Jenkins J."/>
            <person name="Williams M."/>
            <person name="Shu S."/>
            <person name="Plott C."/>
            <person name="Barry K."/>
            <person name="Rajasekar S."/>
            <person name="Grimwood J."/>
            <person name="Han X."/>
            <person name="Sun S."/>
            <person name="Hou Z."/>
            <person name="He W."/>
            <person name="Dai G."/>
            <person name="Sun C."/>
            <person name="Schmutz J."/>
            <person name="Leebens-Mack J.H."/>
            <person name="Li F.W."/>
            <person name="Wang L."/>
        </authorList>
    </citation>
    <scope>NUCLEOTIDE SEQUENCE [LARGE SCALE GENOMIC DNA]</scope>
    <source>
        <strain evidence="2">cv. PW_Plant_1</strain>
    </source>
</reference>
<dbReference type="Proteomes" id="UP001162992">
    <property type="component" value="Chromosome 19"/>
</dbReference>
<gene>
    <name evidence="1" type="ORF">O6H91_19G080700</name>
</gene>
<accession>A0ACC2AWY2</accession>